<evidence type="ECO:0000256" key="3">
    <source>
        <dbReference type="ARBA" id="ARBA00022801"/>
    </source>
</evidence>
<dbReference type="InterPro" id="IPR004780">
    <property type="entry name" value="SRP"/>
</dbReference>
<sequence length="451" mass="49987">MAFEGLAEKLQDTLKKLRGKGKLSEKDIKQAMREVKLALLEADVNYKIVRQFVKTTGEKCLGEEVMKSLTPGQQVVKIVNDELKELMGSTESKIEFSNKGLTVIMLVGLQGAGKTTMAGKLALQLRKNNKKPLLVACDIYRPAAIKQLQVVGKQIDVPVFSMGDKVSPVDIAKASIEHAKNNNNNVVIIDTAGRLHIDEALMEELENIKVSVEPNEILLVVDSMTGQDAVNVSETFNNKLDISGVILTKLDGDTRGGAALSIKAVTGKPIKYVGLGEKMNDLEVFHPDRMASRILGMGDVLSLIEKAQEAIDEEKAKELGDKMLNLEFNLEDFKDSMAQMKKMGPLTKIIEMMPGVNSKQLQGLDLSRGEKEIKKIEAMIDSMTLKERRDPSLVASSPSRKRRIANGSGSNVQQVNKLLKDFQMMKKMMKQMKNQQKSFKKGMFGKFPFMK</sequence>
<dbReference type="FunFam" id="3.40.50.300:FF:000022">
    <property type="entry name" value="Signal recognition particle 54 kDa subunit"/>
    <property type="match status" value="1"/>
</dbReference>
<dbReference type="InterPro" id="IPR013822">
    <property type="entry name" value="Signal_recog_particl_SRP54_hlx"/>
</dbReference>
<comment type="function">
    <text evidence="9">Involved in targeting and insertion of nascent membrane proteins into the cytoplasmic membrane. Binds to the hydrophobic signal sequence of the ribosome-nascent chain (RNC) as it emerges from the ribosomes. The SRP-RNC complex is then targeted to the cytoplasmic membrane where it interacts with the SRP receptor FtsY.</text>
</comment>
<dbReference type="GO" id="GO:0006614">
    <property type="term" value="P:SRP-dependent cotranslational protein targeting to membrane"/>
    <property type="evidence" value="ECO:0007669"/>
    <property type="project" value="InterPro"/>
</dbReference>
<comment type="similarity">
    <text evidence="1 9">Belongs to the GTP-binding SRP family. SRP54 subfamily.</text>
</comment>
<dbReference type="InterPro" id="IPR003593">
    <property type="entry name" value="AAA+_ATPase"/>
</dbReference>
<evidence type="ECO:0000256" key="6">
    <source>
        <dbReference type="ARBA" id="ARBA00023135"/>
    </source>
</evidence>
<comment type="subcellular location">
    <subcellularLocation>
        <location evidence="9">Cytoplasm</location>
    </subcellularLocation>
    <text evidence="9">The SRP-RNC complex is targeted to the cytoplasmic membrane.</text>
</comment>
<dbReference type="GO" id="GO:0005525">
    <property type="term" value="F:GTP binding"/>
    <property type="evidence" value="ECO:0007669"/>
    <property type="project" value="UniProtKB-UniRule"/>
</dbReference>
<accession>A0A0A0IA46</accession>
<dbReference type="SUPFAM" id="SSF52540">
    <property type="entry name" value="P-loop containing nucleoside triphosphate hydrolases"/>
    <property type="match status" value="1"/>
</dbReference>
<dbReference type="Proteomes" id="UP000030012">
    <property type="component" value="Unassembled WGS sequence"/>
</dbReference>
<dbReference type="SMART" id="SM00962">
    <property type="entry name" value="SRP54"/>
    <property type="match status" value="1"/>
</dbReference>
<comment type="catalytic activity">
    <reaction evidence="8 9">
        <text>GTP + H2O = GDP + phosphate + H(+)</text>
        <dbReference type="Rhea" id="RHEA:19669"/>
        <dbReference type="ChEBI" id="CHEBI:15377"/>
        <dbReference type="ChEBI" id="CHEBI:15378"/>
        <dbReference type="ChEBI" id="CHEBI:37565"/>
        <dbReference type="ChEBI" id="CHEBI:43474"/>
        <dbReference type="ChEBI" id="CHEBI:58189"/>
        <dbReference type="EC" id="3.6.5.4"/>
    </reaction>
</comment>
<evidence type="ECO:0000256" key="2">
    <source>
        <dbReference type="ARBA" id="ARBA00022741"/>
    </source>
</evidence>
<keyword evidence="6 9" id="KW-0733">Signal recognition particle</keyword>
<dbReference type="OrthoDB" id="9804720at2"/>
<dbReference type="InterPro" id="IPR004125">
    <property type="entry name" value="Signal_recog_particle_SRP54_M"/>
</dbReference>
<dbReference type="GO" id="GO:0008312">
    <property type="term" value="F:7S RNA binding"/>
    <property type="evidence" value="ECO:0007669"/>
    <property type="project" value="InterPro"/>
</dbReference>
<dbReference type="PANTHER" id="PTHR11564:SF5">
    <property type="entry name" value="SIGNAL RECOGNITION PARTICLE SUBUNIT SRP54"/>
    <property type="match status" value="1"/>
</dbReference>
<proteinExistence type="inferred from homology"/>
<name>A0A0A0IA46_CLONO</name>
<dbReference type="Gene3D" id="3.40.50.300">
    <property type="entry name" value="P-loop containing nucleotide triphosphate hydrolases"/>
    <property type="match status" value="1"/>
</dbReference>
<comment type="domain">
    <text evidence="9">Composed of three domains: the N-terminal N domain, which is responsible for interactions with the ribosome, the central G domain, which binds GTP, and the C-terminal M domain, which binds the RNA and the signal sequence of the RNC.</text>
</comment>
<organism evidence="12 13">
    <name type="scientific">Clostridium novyi A str. 4552</name>
    <dbReference type="NCBI Taxonomy" id="1444289"/>
    <lineage>
        <taxon>Bacteria</taxon>
        <taxon>Bacillati</taxon>
        <taxon>Bacillota</taxon>
        <taxon>Clostridia</taxon>
        <taxon>Eubacteriales</taxon>
        <taxon>Clostridiaceae</taxon>
        <taxon>Clostridium</taxon>
    </lineage>
</organism>
<feature type="region of interest" description="Disordered" evidence="10">
    <location>
        <begin position="389"/>
        <end position="410"/>
    </location>
</feature>
<keyword evidence="4 9" id="KW-0694">RNA-binding</keyword>
<evidence type="ECO:0000313" key="13">
    <source>
        <dbReference type="Proteomes" id="UP000030012"/>
    </source>
</evidence>
<dbReference type="HAMAP" id="MF_00306">
    <property type="entry name" value="SRP54"/>
    <property type="match status" value="1"/>
</dbReference>
<feature type="binding site" evidence="9">
    <location>
        <begin position="190"/>
        <end position="194"/>
    </location>
    <ligand>
        <name>GTP</name>
        <dbReference type="ChEBI" id="CHEBI:37565"/>
    </ligand>
</feature>
<evidence type="ECO:0000259" key="11">
    <source>
        <dbReference type="PROSITE" id="PS00300"/>
    </source>
</evidence>
<keyword evidence="5 9" id="KW-0342">GTP-binding</keyword>
<dbReference type="EC" id="3.6.5.4" evidence="9"/>
<dbReference type="InterPro" id="IPR042101">
    <property type="entry name" value="SRP54_N_sf"/>
</dbReference>
<feature type="binding site" evidence="9">
    <location>
        <begin position="248"/>
        <end position="251"/>
    </location>
    <ligand>
        <name>GTP</name>
        <dbReference type="ChEBI" id="CHEBI:37565"/>
    </ligand>
</feature>
<dbReference type="Pfam" id="PF02881">
    <property type="entry name" value="SRP54_N"/>
    <property type="match status" value="1"/>
</dbReference>
<evidence type="ECO:0000256" key="7">
    <source>
        <dbReference type="ARBA" id="ARBA00023274"/>
    </source>
</evidence>
<dbReference type="SMART" id="SM00382">
    <property type="entry name" value="AAA"/>
    <property type="match status" value="1"/>
</dbReference>
<evidence type="ECO:0000256" key="8">
    <source>
        <dbReference type="ARBA" id="ARBA00048027"/>
    </source>
</evidence>
<dbReference type="InterPro" id="IPR027417">
    <property type="entry name" value="P-loop_NTPase"/>
</dbReference>
<dbReference type="Pfam" id="PF02978">
    <property type="entry name" value="SRP_SPB"/>
    <property type="match status" value="1"/>
</dbReference>
<dbReference type="CDD" id="cd18539">
    <property type="entry name" value="SRP_G"/>
    <property type="match status" value="1"/>
</dbReference>
<reference evidence="12 13" key="1">
    <citation type="submission" date="2014-01" db="EMBL/GenBank/DDBJ databases">
        <title>Plasmidome dynamics in the species complex Clostridium novyi sensu lato converts strains of independent lineages into distinctly different pathogens.</title>
        <authorList>
            <person name="Skarin H."/>
            <person name="Segerman B."/>
        </authorList>
    </citation>
    <scope>NUCLEOTIDE SEQUENCE [LARGE SCALE GENOMIC DNA]</scope>
    <source>
        <strain evidence="12 13">4552</strain>
    </source>
</reference>
<feature type="binding site" evidence="9">
    <location>
        <begin position="108"/>
        <end position="115"/>
    </location>
    <ligand>
        <name>GTP</name>
        <dbReference type="ChEBI" id="CHEBI:37565"/>
    </ligand>
</feature>
<comment type="caution">
    <text evidence="12">The sequence shown here is derived from an EMBL/GenBank/DDBJ whole genome shotgun (WGS) entry which is preliminary data.</text>
</comment>
<dbReference type="SUPFAM" id="SSF47446">
    <property type="entry name" value="Signal peptide-binding domain"/>
    <property type="match status" value="1"/>
</dbReference>
<dbReference type="GO" id="GO:0048500">
    <property type="term" value="C:signal recognition particle"/>
    <property type="evidence" value="ECO:0007669"/>
    <property type="project" value="UniProtKB-UniRule"/>
</dbReference>
<dbReference type="Gene3D" id="1.20.120.140">
    <property type="entry name" value="Signal recognition particle SRP54, nucleotide-binding domain"/>
    <property type="match status" value="1"/>
</dbReference>
<keyword evidence="9" id="KW-0963">Cytoplasm</keyword>
<protein>
    <recommendedName>
        <fullName evidence="9">Signal recognition particle protein</fullName>
        <ecNumber evidence="9">3.6.5.4</ecNumber>
    </recommendedName>
    <alternativeName>
        <fullName evidence="9">Fifty-four homolog</fullName>
    </alternativeName>
</protein>
<dbReference type="Gene3D" id="1.10.260.30">
    <property type="entry name" value="Signal recognition particle, SRP54 subunit, M-domain"/>
    <property type="match status" value="1"/>
</dbReference>
<dbReference type="NCBIfam" id="TIGR00959">
    <property type="entry name" value="ffh"/>
    <property type="match status" value="1"/>
</dbReference>
<dbReference type="EMBL" id="JENJ01000007">
    <property type="protein sequence ID" value="KGM97752.1"/>
    <property type="molecule type" value="Genomic_DNA"/>
</dbReference>
<evidence type="ECO:0000256" key="5">
    <source>
        <dbReference type="ARBA" id="ARBA00023134"/>
    </source>
</evidence>
<dbReference type="AlphaFoldDB" id="A0A0A0IA46"/>
<keyword evidence="2 9" id="KW-0547">Nucleotide-binding</keyword>
<dbReference type="Pfam" id="PF00448">
    <property type="entry name" value="SRP54"/>
    <property type="match status" value="1"/>
</dbReference>
<keyword evidence="7 9" id="KW-0687">Ribonucleoprotein</keyword>
<dbReference type="GO" id="GO:0003924">
    <property type="term" value="F:GTPase activity"/>
    <property type="evidence" value="ECO:0007669"/>
    <property type="project" value="UniProtKB-UniRule"/>
</dbReference>
<dbReference type="PANTHER" id="PTHR11564">
    <property type="entry name" value="SIGNAL RECOGNITION PARTICLE 54K PROTEIN SRP54"/>
    <property type="match status" value="1"/>
</dbReference>
<evidence type="ECO:0000313" key="12">
    <source>
        <dbReference type="EMBL" id="KGM97752.1"/>
    </source>
</evidence>
<gene>
    <name evidence="9" type="primary">ffh</name>
    <name evidence="12" type="ORF">Z968_02595</name>
</gene>
<dbReference type="InterPro" id="IPR000897">
    <property type="entry name" value="SRP54_GTPase_dom"/>
</dbReference>
<feature type="domain" description="SRP54-type proteins GTP-binding" evidence="11">
    <location>
        <begin position="269"/>
        <end position="282"/>
    </location>
</feature>
<keyword evidence="3 9" id="KW-0378">Hydrolase</keyword>
<evidence type="ECO:0000256" key="4">
    <source>
        <dbReference type="ARBA" id="ARBA00022884"/>
    </source>
</evidence>
<evidence type="ECO:0000256" key="10">
    <source>
        <dbReference type="SAM" id="MobiDB-lite"/>
    </source>
</evidence>
<dbReference type="PROSITE" id="PS00300">
    <property type="entry name" value="SRP54"/>
    <property type="match status" value="1"/>
</dbReference>
<evidence type="ECO:0000256" key="9">
    <source>
        <dbReference type="HAMAP-Rule" id="MF_00306"/>
    </source>
</evidence>
<evidence type="ECO:0000256" key="1">
    <source>
        <dbReference type="ARBA" id="ARBA00005450"/>
    </source>
</evidence>
<dbReference type="SMART" id="SM00963">
    <property type="entry name" value="SRP54_N"/>
    <property type="match status" value="1"/>
</dbReference>
<dbReference type="RefSeq" id="WP_039252911.1">
    <property type="nucleotide sequence ID" value="NZ_JENJ01000007.1"/>
</dbReference>
<dbReference type="InterPro" id="IPR022941">
    <property type="entry name" value="SRP54"/>
</dbReference>
<comment type="subunit">
    <text evidence="9">Part of the signal recognition particle protein translocation system, which is composed of SRP and FtsY.</text>
</comment>
<dbReference type="InterPro" id="IPR036891">
    <property type="entry name" value="Signal_recog_part_SRP54_M_sf"/>
</dbReference>